<dbReference type="CDD" id="cd17324">
    <property type="entry name" value="MFS_NepI_like"/>
    <property type="match status" value="1"/>
</dbReference>
<feature type="transmembrane region" description="Helical" evidence="7">
    <location>
        <begin position="266"/>
        <end position="286"/>
    </location>
</feature>
<dbReference type="GO" id="GO:0022857">
    <property type="term" value="F:transmembrane transporter activity"/>
    <property type="evidence" value="ECO:0007669"/>
    <property type="project" value="InterPro"/>
</dbReference>
<keyword evidence="3" id="KW-1003">Cell membrane</keyword>
<dbReference type="PANTHER" id="PTHR43124:SF3">
    <property type="entry name" value="CHLORAMPHENICOL EFFLUX PUMP RV0191"/>
    <property type="match status" value="1"/>
</dbReference>
<proteinExistence type="predicted"/>
<dbReference type="PROSITE" id="PS50850">
    <property type="entry name" value="MFS"/>
    <property type="match status" value="1"/>
</dbReference>
<sequence>MNKIITLFFFVMFVIGTDTFLISPLLPTLSDLYNVSTDISGWMVSAYALGYAVFAFIAGPISDNLNRKKVMLYGMIAFTISTFLCGVASSFWMMCAMRLIAGISAAFVTPQVWASIPLLVKPEKIVKSMGIATAGLAISQAFGLPIGSYFASFSWNTPFFVLSGCSFVLILLIAVVMPSIENKQNIQNKQSILGRYRSLFLNPKASTLFLAYLLFQTGNFASFNFLGTWLSADYNFNVTQIGLAMLILGIGNFCGSFFGSGYVSKIGNASTLFGGLILMAALYFSLPFYHNIALVEVAFFLMFFIAGILFPLMMSLLQSLSANARGTIAALSNSAMYIGTTLGTCIAGFLYHYFGNFISVTTFTASMFIISILIYKVSGVLNPVKANVTKEQNAVK</sequence>
<dbReference type="GO" id="GO:0005886">
    <property type="term" value="C:plasma membrane"/>
    <property type="evidence" value="ECO:0007669"/>
    <property type="project" value="UniProtKB-SubCell"/>
</dbReference>
<evidence type="ECO:0000256" key="7">
    <source>
        <dbReference type="SAM" id="Phobius"/>
    </source>
</evidence>
<feature type="transmembrane region" description="Helical" evidence="7">
    <location>
        <begin position="39"/>
        <end position="58"/>
    </location>
</feature>
<organism evidence="9 10">
    <name type="scientific">Priestia megaterium</name>
    <name type="common">Bacillus megaterium</name>
    <dbReference type="NCBI Taxonomy" id="1404"/>
    <lineage>
        <taxon>Bacteria</taxon>
        <taxon>Bacillati</taxon>
        <taxon>Bacillota</taxon>
        <taxon>Bacilli</taxon>
        <taxon>Bacillales</taxon>
        <taxon>Bacillaceae</taxon>
        <taxon>Priestia</taxon>
    </lineage>
</organism>
<keyword evidence="2" id="KW-0813">Transport</keyword>
<dbReference type="Proteomes" id="UP000501076">
    <property type="component" value="Plasmid pFDU301B"/>
</dbReference>
<feature type="transmembrane region" description="Helical" evidence="7">
    <location>
        <begin position="132"/>
        <end position="153"/>
    </location>
</feature>
<evidence type="ECO:0000259" key="8">
    <source>
        <dbReference type="PROSITE" id="PS50850"/>
    </source>
</evidence>
<dbReference type="Pfam" id="PF07690">
    <property type="entry name" value="MFS_1"/>
    <property type="match status" value="1"/>
</dbReference>
<dbReference type="SUPFAM" id="SSF103473">
    <property type="entry name" value="MFS general substrate transporter"/>
    <property type="match status" value="1"/>
</dbReference>
<dbReference type="InterPro" id="IPR050189">
    <property type="entry name" value="MFS_Efflux_Transporters"/>
</dbReference>
<evidence type="ECO:0000256" key="6">
    <source>
        <dbReference type="ARBA" id="ARBA00023136"/>
    </source>
</evidence>
<evidence type="ECO:0000256" key="2">
    <source>
        <dbReference type="ARBA" id="ARBA00022448"/>
    </source>
</evidence>
<dbReference type="EMBL" id="CP045274">
    <property type="protein sequence ID" value="QJX81182.1"/>
    <property type="molecule type" value="Genomic_DNA"/>
</dbReference>
<evidence type="ECO:0000313" key="10">
    <source>
        <dbReference type="Proteomes" id="UP000501076"/>
    </source>
</evidence>
<keyword evidence="4 7" id="KW-0812">Transmembrane</keyword>
<name>A0A6M6E2K2_PRIMG</name>
<keyword evidence="9" id="KW-0614">Plasmid</keyword>
<dbReference type="InterPro" id="IPR020846">
    <property type="entry name" value="MFS_dom"/>
</dbReference>
<feature type="transmembrane region" description="Helical" evidence="7">
    <location>
        <begin position="159"/>
        <end position="180"/>
    </location>
</feature>
<gene>
    <name evidence="9" type="ORF">FDZ14_34360</name>
</gene>
<comment type="subcellular location">
    <subcellularLocation>
        <location evidence="1">Cell membrane</location>
        <topology evidence="1">Multi-pass membrane protein</topology>
    </subcellularLocation>
</comment>
<keyword evidence="6 7" id="KW-0472">Membrane</keyword>
<feature type="transmembrane region" description="Helical" evidence="7">
    <location>
        <begin position="70"/>
        <end position="93"/>
    </location>
</feature>
<evidence type="ECO:0000256" key="4">
    <source>
        <dbReference type="ARBA" id="ARBA00022692"/>
    </source>
</evidence>
<feature type="transmembrane region" description="Helical" evidence="7">
    <location>
        <begin position="357"/>
        <end position="375"/>
    </location>
</feature>
<reference evidence="9 10" key="1">
    <citation type="submission" date="2019-10" db="EMBL/GenBank/DDBJ databases">
        <title>Complete genome sequences for adaption low water activity.</title>
        <authorList>
            <person name="Zhao L."/>
            <person name="Zhong J."/>
        </authorList>
    </citation>
    <scope>NUCLEOTIDE SEQUENCE [LARGE SCALE GENOMIC DNA]</scope>
    <source>
        <strain evidence="9 10">FDU301</strain>
        <plasmid evidence="10">pfdu301b</plasmid>
    </source>
</reference>
<dbReference type="RefSeq" id="WP_171779164.1">
    <property type="nucleotide sequence ID" value="NZ_CM125446.1"/>
</dbReference>
<dbReference type="AlphaFoldDB" id="A0A6M6E2K2"/>
<keyword evidence="5 7" id="KW-1133">Transmembrane helix</keyword>
<evidence type="ECO:0000256" key="5">
    <source>
        <dbReference type="ARBA" id="ARBA00022989"/>
    </source>
</evidence>
<protein>
    <submittedName>
        <fullName evidence="9">MFS transporter</fullName>
    </submittedName>
</protein>
<feature type="transmembrane region" description="Helical" evidence="7">
    <location>
        <begin position="241"/>
        <end position="259"/>
    </location>
</feature>
<dbReference type="Gene3D" id="1.20.1250.20">
    <property type="entry name" value="MFS general substrate transporter like domains"/>
    <property type="match status" value="1"/>
</dbReference>
<dbReference type="InterPro" id="IPR011701">
    <property type="entry name" value="MFS"/>
</dbReference>
<dbReference type="InterPro" id="IPR036259">
    <property type="entry name" value="MFS_trans_sf"/>
</dbReference>
<dbReference type="PANTHER" id="PTHR43124">
    <property type="entry name" value="PURINE EFFLUX PUMP PBUE"/>
    <property type="match status" value="1"/>
</dbReference>
<feature type="transmembrane region" description="Helical" evidence="7">
    <location>
        <begin position="328"/>
        <end position="351"/>
    </location>
</feature>
<feature type="transmembrane region" description="Helical" evidence="7">
    <location>
        <begin position="99"/>
        <end position="120"/>
    </location>
</feature>
<dbReference type="InterPro" id="IPR001958">
    <property type="entry name" value="Tet-R_TetA/multi-R_MdtG-like"/>
</dbReference>
<geneLocation type="plasmid" evidence="10">
    <name>pfdu301b</name>
</geneLocation>
<dbReference type="PRINTS" id="PR01035">
    <property type="entry name" value="TCRTETA"/>
</dbReference>
<accession>A0A6M6E2K2</accession>
<evidence type="ECO:0000313" key="9">
    <source>
        <dbReference type="EMBL" id="QJX81182.1"/>
    </source>
</evidence>
<feature type="transmembrane region" description="Helical" evidence="7">
    <location>
        <begin position="201"/>
        <end position="221"/>
    </location>
</feature>
<evidence type="ECO:0000256" key="3">
    <source>
        <dbReference type="ARBA" id="ARBA00022475"/>
    </source>
</evidence>
<feature type="domain" description="Major facilitator superfamily (MFS) profile" evidence="8">
    <location>
        <begin position="4"/>
        <end position="379"/>
    </location>
</feature>
<feature type="transmembrane region" description="Helical" evidence="7">
    <location>
        <begin position="7"/>
        <end position="27"/>
    </location>
</feature>
<evidence type="ECO:0000256" key="1">
    <source>
        <dbReference type="ARBA" id="ARBA00004651"/>
    </source>
</evidence>
<feature type="transmembrane region" description="Helical" evidence="7">
    <location>
        <begin position="292"/>
        <end position="316"/>
    </location>
</feature>